<evidence type="ECO:0000313" key="6">
    <source>
        <dbReference type="EMBL" id="OGK21514.1"/>
    </source>
</evidence>
<dbReference type="Pfam" id="PF04193">
    <property type="entry name" value="PQ-loop"/>
    <property type="match status" value="1"/>
</dbReference>
<evidence type="ECO:0000256" key="3">
    <source>
        <dbReference type="ARBA" id="ARBA00022989"/>
    </source>
</evidence>
<dbReference type="AlphaFoldDB" id="A0A1F7GRL9"/>
<dbReference type="Proteomes" id="UP000177026">
    <property type="component" value="Unassembled WGS sequence"/>
</dbReference>
<gene>
    <name evidence="6" type="ORF">A2866_06480</name>
</gene>
<evidence type="ECO:0000256" key="4">
    <source>
        <dbReference type="ARBA" id="ARBA00023136"/>
    </source>
</evidence>
<keyword evidence="3 5" id="KW-1133">Transmembrane helix</keyword>
<dbReference type="EMBL" id="MFZI01000016">
    <property type="protein sequence ID" value="OGK21514.1"/>
    <property type="molecule type" value="Genomic_DNA"/>
</dbReference>
<sequence length="84" mass="9601">MDKVNLLGYGATILSSFTFLPQVINTWKTRSTKDFSLATLFIGFFSSLLWLVYGIMLEAFPIILANLIVMSSWLIILLFKLKYT</sequence>
<comment type="subcellular location">
    <subcellularLocation>
        <location evidence="1">Membrane</location>
        <topology evidence="1">Multi-pass membrane protein</topology>
    </subcellularLocation>
</comment>
<feature type="transmembrane region" description="Helical" evidence="5">
    <location>
        <begin position="59"/>
        <end position="79"/>
    </location>
</feature>
<evidence type="ECO:0000313" key="7">
    <source>
        <dbReference type="Proteomes" id="UP000177026"/>
    </source>
</evidence>
<organism evidence="6 7">
    <name type="scientific">Candidatus Roizmanbacteria bacterium RIFCSPHIGHO2_01_FULL_39_8</name>
    <dbReference type="NCBI Taxonomy" id="1802033"/>
    <lineage>
        <taxon>Bacteria</taxon>
        <taxon>Candidatus Roizmaniibacteriota</taxon>
    </lineage>
</organism>
<feature type="transmembrane region" description="Helical" evidence="5">
    <location>
        <begin position="35"/>
        <end position="53"/>
    </location>
</feature>
<name>A0A1F7GRL9_9BACT</name>
<protein>
    <recommendedName>
        <fullName evidence="8">Sugar transporter SemiSWEET</fullName>
    </recommendedName>
</protein>
<evidence type="ECO:0008006" key="8">
    <source>
        <dbReference type="Google" id="ProtNLM"/>
    </source>
</evidence>
<dbReference type="Gene3D" id="1.20.1280.290">
    <property type="match status" value="1"/>
</dbReference>
<proteinExistence type="predicted"/>
<accession>A0A1F7GRL9</accession>
<evidence type="ECO:0000256" key="2">
    <source>
        <dbReference type="ARBA" id="ARBA00022692"/>
    </source>
</evidence>
<keyword evidence="4 5" id="KW-0472">Membrane</keyword>
<evidence type="ECO:0000256" key="5">
    <source>
        <dbReference type="SAM" id="Phobius"/>
    </source>
</evidence>
<evidence type="ECO:0000256" key="1">
    <source>
        <dbReference type="ARBA" id="ARBA00004141"/>
    </source>
</evidence>
<keyword evidence="2 5" id="KW-0812">Transmembrane</keyword>
<comment type="caution">
    <text evidence="6">The sequence shown here is derived from an EMBL/GenBank/DDBJ whole genome shotgun (WGS) entry which is preliminary data.</text>
</comment>
<dbReference type="GO" id="GO:0016020">
    <property type="term" value="C:membrane"/>
    <property type="evidence" value="ECO:0007669"/>
    <property type="project" value="UniProtKB-SubCell"/>
</dbReference>
<reference evidence="6 7" key="1">
    <citation type="journal article" date="2016" name="Nat. Commun.">
        <title>Thousands of microbial genomes shed light on interconnected biogeochemical processes in an aquifer system.</title>
        <authorList>
            <person name="Anantharaman K."/>
            <person name="Brown C.T."/>
            <person name="Hug L.A."/>
            <person name="Sharon I."/>
            <person name="Castelle C.J."/>
            <person name="Probst A.J."/>
            <person name="Thomas B.C."/>
            <person name="Singh A."/>
            <person name="Wilkins M.J."/>
            <person name="Karaoz U."/>
            <person name="Brodie E.L."/>
            <person name="Williams K.H."/>
            <person name="Hubbard S.S."/>
            <person name="Banfield J.F."/>
        </authorList>
    </citation>
    <scope>NUCLEOTIDE SEQUENCE [LARGE SCALE GENOMIC DNA]</scope>
</reference>
<dbReference type="InterPro" id="IPR006603">
    <property type="entry name" value="PQ-loop_rpt"/>
</dbReference>